<dbReference type="Pfam" id="PF02502">
    <property type="entry name" value="LacAB_rpiB"/>
    <property type="match status" value="1"/>
</dbReference>
<dbReference type="InterPro" id="IPR036569">
    <property type="entry name" value="RpiB_LacA_LacB_sf"/>
</dbReference>
<gene>
    <name evidence="3" type="ORF">HCJ95_03525</name>
</gene>
<dbReference type="RefSeq" id="WP_168130924.1">
    <property type="nucleotide sequence ID" value="NZ_BMVZ01000001.1"/>
</dbReference>
<dbReference type="PANTHER" id="PTHR30345">
    <property type="entry name" value="RIBOSE-5-PHOSPHATE ISOMERASE B"/>
    <property type="match status" value="1"/>
</dbReference>
<accession>A0ABX0YMS5</accession>
<dbReference type="Proteomes" id="UP000635996">
    <property type="component" value="Unassembled WGS sequence"/>
</dbReference>
<organism evidence="3 4">
    <name type="scientific">Streptomyces thermoviolaceus subsp. thermoviolaceus</name>
    <dbReference type="NCBI Taxonomy" id="66860"/>
    <lineage>
        <taxon>Bacteria</taxon>
        <taxon>Bacillati</taxon>
        <taxon>Actinomycetota</taxon>
        <taxon>Actinomycetes</taxon>
        <taxon>Kitasatosporales</taxon>
        <taxon>Streptomycetaceae</taxon>
        <taxon>Streptomyces</taxon>
    </lineage>
</organism>
<dbReference type="Gene3D" id="3.40.1400.10">
    <property type="entry name" value="Sugar-phosphate isomerase, RpiB/LacA/LacB"/>
    <property type="match status" value="1"/>
</dbReference>
<evidence type="ECO:0000256" key="2">
    <source>
        <dbReference type="SAM" id="MobiDB-lite"/>
    </source>
</evidence>
<comment type="caution">
    <text evidence="3">The sequence shown here is derived from an EMBL/GenBank/DDBJ whole genome shotgun (WGS) entry which is preliminary data.</text>
</comment>
<dbReference type="GO" id="GO:0016853">
    <property type="term" value="F:isomerase activity"/>
    <property type="evidence" value="ECO:0007669"/>
    <property type="project" value="UniProtKB-KW"/>
</dbReference>
<dbReference type="PIRSF" id="PIRSF005384">
    <property type="entry name" value="RpiB_LacA_B"/>
    <property type="match status" value="1"/>
</dbReference>
<feature type="compositionally biased region" description="Basic and acidic residues" evidence="2">
    <location>
        <begin position="135"/>
        <end position="146"/>
    </location>
</feature>
<reference evidence="3 4" key="1">
    <citation type="submission" date="2020-03" db="EMBL/GenBank/DDBJ databases">
        <title>WGS of actinomycetes isolated from Thailand.</title>
        <authorList>
            <person name="Thawai C."/>
        </authorList>
    </citation>
    <scope>NUCLEOTIDE SEQUENCE [LARGE SCALE GENOMIC DNA]</scope>
    <source>
        <strain evidence="3 4">NBRC 13905</strain>
    </source>
</reference>
<dbReference type="EMBL" id="JAATEL010000003">
    <property type="protein sequence ID" value="NJP13383.1"/>
    <property type="molecule type" value="Genomic_DNA"/>
</dbReference>
<evidence type="ECO:0000256" key="1">
    <source>
        <dbReference type="ARBA" id="ARBA00008754"/>
    </source>
</evidence>
<sequence>MRISVSSDMDEPVARALVARLRERGHEVVTHGALRPGDDPQWAACSEAAARDVAEGRSDQAVVCCWTGTGASIAANKVPGVRAALCTDAYTAEGARRWNDANVLALGLRLTSEPLLTEILDAWFAAGPSTDPEDRENVERLRRLDTAGRTAPVTAADGDR</sequence>
<comment type="similarity">
    <text evidence="1">Belongs to the LacAB/RpiB family.</text>
</comment>
<keyword evidence="4" id="KW-1185">Reference proteome</keyword>
<proteinExistence type="inferred from homology"/>
<dbReference type="InterPro" id="IPR003500">
    <property type="entry name" value="RpiB_LacA_LacB"/>
</dbReference>
<evidence type="ECO:0000313" key="3">
    <source>
        <dbReference type="EMBL" id="NJP13383.1"/>
    </source>
</evidence>
<name>A0ABX0YMS5_STRTL</name>
<feature type="region of interest" description="Disordered" evidence="2">
    <location>
        <begin position="127"/>
        <end position="160"/>
    </location>
</feature>
<dbReference type="PANTHER" id="PTHR30345:SF2">
    <property type="entry name" value="SUGAR-PHOSPHATE ISOMERASE, RPIB_LACA_LACB FAMILY"/>
    <property type="match status" value="1"/>
</dbReference>
<evidence type="ECO:0000313" key="4">
    <source>
        <dbReference type="Proteomes" id="UP000635996"/>
    </source>
</evidence>
<protein>
    <submittedName>
        <fullName evidence="3">RpiB/LacA/LacB family sugar-phosphate isomerase</fullName>
    </submittedName>
</protein>
<keyword evidence="3" id="KW-0413">Isomerase</keyword>
<dbReference type="SUPFAM" id="SSF89623">
    <property type="entry name" value="Ribose/Galactose isomerase RpiB/AlsB"/>
    <property type="match status" value="1"/>
</dbReference>